<feature type="active site" description="Nucleophile" evidence="13">
    <location>
        <position position="396"/>
    </location>
</feature>
<dbReference type="CDD" id="cd02440">
    <property type="entry name" value="AdoMet_MTases"/>
    <property type="match status" value="1"/>
</dbReference>
<dbReference type="AlphaFoldDB" id="R6I8F6"/>
<dbReference type="PROSITE" id="PS51686">
    <property type="entry name" value="SAM_MT_RSMB_NOP"/>
    <property type="match status" value="1"/>
</dbReference>
<comment type="similarity">
    <text evidence="13">Belongs to the class I-like SAM-binding methyltransferase superfamily. RsmB/NOP family.</text>
</comment>
<evidence type="ECO:0000256" key="7">
    <source>
        <dbReference type="ARBA" id="ARBA00022679"/>
    </source>
</evidence>
<dbReference type="InterPro" id="IPR035926">
    <property type="entry name" value="NusB-like_sf"/>
</dbReference>
<evidence type="ECO:0000313" key="15">
    <source>
        <dbReference type="EMBL" id="CDB46463.1"/>
    </source>
</evidence>
<feature type="binding site" evidence="13">
    <location>
        <position position="325"/>
    </location>
    <ligand>
        <name>S-adenosyl-L-methionine</name>
        <dbReference type="ChEBI" id="CHEBI:59789"/>
    </ligand>
</feature>
<evidence type="ECO:0000256" key="10">
    <source>
        <dbReference type="ARBA" id="ARBA00030399"/>
    </source>
</evidence>
<dbReference type="SUPFAM" id="SSF48013">
    <property type="entry name" value="NusB-like"/>
    <property type="match status" value="1"/>
</dbReference>
<keyword evidence="4" id="KW-0963">Cytoplasm</keyword>
<feature type="binding site" evidence="13">
    <location>
        <begin position="274"/>
        <end position="280"/>
    </location>
    <ligand>
        <name>S-adenosyl-L-methionine</name>
        <dbReference type="ChEBI" id="CHEBI:59789"/>
    </ligand>
</feature>
<dbReference type="EMBL" id="CBDS010000087">
    <property type="protein sequence ID" value="CDB46463.1"/>
    <property type="molecule type" value="Genomic_DNA"/>
</dbReference>
<dbReference type="SUPFAM" id="SSF53335">
    <property type="entry name" value="S-adenosyl-L-methionine-dependent methyltransferases"/>
    <property type="match status" value="1"/>
</dbReference>
<dbReference type="PANTHER" id="PTHR22807">
    <property type="entry name" value="NOP2 YEAST -RELATED NOL1/NOP2/FMU SUN DOMAIN-CONTAINING"/>
    <property type="match status" value="1"/>
</dbReference>
<evidence type="ECO:0000256" key="9">
    <source>
        <dbReference type="ARBA" id="ARBA00022884"/>
    </source>
</evidence>
<evidence type="ECO:0000256" key="2">
    <source>
        <dbReference type="ARBA" id="ARBA00004496"/>
    </source>
</evidence>
<dbReference type="InterPro" id="IPR049560">
    <property type="entry name" value="MeTrfase_RsmB-F_NOP2_cat"/>
</dbReference>
<evidence type="ECO:0000256" key="3">
    <source>
        <dbReference type="ARBA" id="ARBA00012140"/>
    </source>
</evidence>
<name>R6I8F6_9FIRM</name>
<dbReference type="Gene3D" id="3.30.70.1170">
    <property type="entry name" value="Sun protein, domain 3"/>
    <property type="match status" value="1"/>
</dbReference>
<comment type="subcellular location">
    <subcellularLocation>
        <location evidence="2">Cytoplasm</location>
    </subcellularLocation>
</comment>
<dbReference type="STRING" id="1262914.BN533_01519"/>
<protein>
    <recommendedName>
        <fullName evidence="3">16S rRNA (cytosine(967)-C(5))-methyltransferase</fullName>
        <ecNumber evidence="3">2.1.1.176</ecNumber>
    </recommendedName>
    <alternativeName>
        <fullName evidence="10">16S rRNA m5C967 methyltransferase</fullName>
    </alternativeName>
    <alternativeName>
        <fullName evidence="11">rRNA (cytosine-C(5)-)-methyltransferase RsmB</fullName>
    </alternativeName>
</protein>
<dbReference type="eggNOG" id="COG0144">
    <property type="taxonomic scope" value="Bacteria"/>
</dbReference>
<keyword evidence="8 13" id="KW-0949">S-adenosyl-L-methionine</keyword>
<accession>R6I8F6</accession>
<feature type="binding site" evidence="13">
    <location>
        <position position="343"/>
    </location>
    <ligand>
        <name>S-adenosyl-L-methionine</name>
        <dbReference type="ChEBI" id="CHEBI:59789"/>
    </ligand>
</feature>
<comment type="function">
    <text evidence="1">Specifically methylates the cytosine at position 967 (m5C967) of 16S rRNA.</text>
</comment>
<dbReference type="InterPro" id="IPR004573">
    <property type="entry name" value="rRNA_ssu_MeTfrase_B"/>
</dbReference>
<dbReference type="InterPro" id="IPR023267">
    <property type="entry name" value="RCMT"/>
</dbReference>
<dbReference type="PANTHER" id="PTHR22807:SF53">
    <property type="entry name" value="RIBOSOMAL RNA SMALL SUBUNIT METHYLTRANSFERASE B-RELATED"/>
    <property type="match status" value="1"/>
</dbReference>
<evidence type="ECO:0000256" key="5">
    <source>
        <dbReference type="ARBA" id="ARBA00022552"/>
    </source>
</evidence>
<evidence type="ECO:0000256" key="12">
    <source>
        <dbReference type="ARBA" id="ARBA00047283"/>
    </source>
</evidence>
<reference evidence="15" key="1">
    <citation type="submission" date="2012-11" db="EMBL/GenBank/DDBJ databases">
        <title>Dependencies among metagenomic species, viruses, plasmids and units of genetic variation.</title>
        <authorList>
            <person name="Nielsen H.B."/>
            <person name="Almeida M."/>
            <person name="Juncker A.S."/>
            <person name="Rasmussen S."/>
            <person name="Li J."/>
            <person name="Sunagawa S."/>
            <person name="Plichta D."/>
            <person name="Gautier L."/>
            <person name="Le Chatelier E."/>
            <person name="Peletier E."/>
            <person name="Bonde I."/>
            <person name="Nielsen T."/>
            <person name="Manichanh C."/>
            <person name="Arumugam M."/>
            <person name="Batto J."/>
            <person name="Santos M.B.Q.D."/>
            <person name="Blom N."/>
            <person name="Borruel N."/>
            <person name="Burgdorf K.S."/>
            <person name="Boumezbeur F."/>
            <person name="Casellas F."/>
            <person name="Dore J."/>
            <person name="Guarner F."/>
            <person name="Hansen T."/>
            <person name="Hildebrand F."/>
            <person name="Kaas R.S."/>
            <person name="Kennedy S."/>
            <person name="Kristiansen K."/>
            <person name="Kultima J.R."/>
            <person name="Leonard P."/>
            <person name="Levenez F."/>
            <person name="Lund O."/>
            <person name="Moumen B."/>
            <person name="Le Paslier D."/>
            <person name="Pons N."/>
            <person name="Pedersen O."/>
            <person name="Prifti E."/>
            <person name="Qin J."/>
            <person name="Raes J."/>
            <person name="Tap J."/>
            <person name="Tims S."/>
            <person name="Ussery D.W."/>
            <person name="Yamada T."/>
            <person name="MetaHit consortium"/>
            <person name="Renault P."/>
            <person name="Sicheritz-Ponten T."/>
            <person name="Bork P."/>
            <person name="Wang J."/>
            <person name="Brunak S."/>
            <person name="Ehrlich S.D."/>
        </authorList>
    </citation>
    <scope>NUCLEOTIDE SEQUENCE [LARGE SCALE GENOMIC DNA]</scope>
</reference>
<evidence type="ECO:0000256" key="1">
    <source>
        <dbReference type="ARBA" id="ARBA00002724"/>
    </source>
</evidence>
<feature type="domain" description="SAM-dependent MTase RsmB/NOP-type" evidence="14">
    <location>
        <begin position="184"/>
        <end position="454"/>
    </location>
</feature>
<dbReference type="InterPro" id="IPR006027">
    <property type="entry name" value="NusB_RsmB_TIM44"/>
</dbReference>
<dbReference type="HOGENOM" id="CLU_005316_0_1_9"/>
<dbReference type="InterPro" id="IPR029063">
    <property type="entry name" value="SAM-dependent_MTases_sf"/>
</dbReference>
<dbReference type="InterPro" id="IPR001678">
    <property type="entry name" value="MeTrfase_RsmB-F_NOP2_dom"/>
</dbReference>
<evidence type="ECO:0000256" key="8">
    <source>
        <dbReference type="ARBA" id="ARBA00022691"/>
    </source>
</evidence>
<dbReference type="EC" id="2.1.1.176" evidence="3"/>
<sequence>MANIKEQAAAVNMLPNARLTAAQVINSVFKDGAYANIALGKALSKQNHSEQDRRFVTELVYGTVKAKGTIDWLLQQLVSRPLGKIEPMILNILRLGVFQIYFLERIPASAACNESVNLAKKFGHEGIVKFVNGVLRGAVRSKESIVYPDAEKDPRQYLALKEFHPDWLVKRWLKQFGFEGAQALCRFDNEPPPLTLRVNTLVSDRKTLLASLQEDGFEAEPSKWCEDGIVCTKIPALSVLFSKYNDMFYVQDESSMLVAPVLAPQPGQTVIDVCSAPGGKTTHLAQLMQNKGVIYATDIHEHKIKLIEENSRRLGITIIEPSLQDAAEFKPEWASMADCVLVDAPCSGLGVLRRRAEARWKKNKLDLKTFPPLQRDILRNAARYVKPGGRLVYSTCTLEQAENHYIPAEFLENNPNWQYAGFQHPLTGETVDELQLLPQRDGTDGFYICALVRKE</sequence>
<evidence type="ECO:0000256" key="11">
    <source>
        <dbReference type="ARBA" id="ARBA00031088"/>
    </source>
</evidence>
<evidence type="ECO:0000256" key="4">
    <source>
        <dbReference type="ARBA" id="ARBA00022490"/>
    </source>
</evidence>
<dbReference type="RefSeq" id="WP_021718419.1">
    <property type="nucleotide sequence ID" value="NZ_CAKVRS010000001.1"/>
</dbReference>
<keyword evidence="5" id="KW-0698">rRNA processing</keyword>
<dbReference type="Pfam" id="PF22458">
    <property type="entry name" value="RsmF-B_ferredox"/>
    <property type="match status" value="1"/>
</dbReference>
<dbReference type="GO" id="GO:0006355">
    <property type="term" value="P:regulation of DNA-templated transcription"/>
    <property type="evidence" value="ECO:0007669"/>
    <property type="project" value="InterPro"/>
</dbReference>
<gene>
    <name evidence="15" type="ORF">BN533_01519</name>
</gene>
<evidence type="ECO:0000259" key="14">
    <source>
        <dbReference type="PROSITE" id="PS51686"/>
    </source>
</evidence>
<dbReference type="Gene3D" id="3.40.50.150">
    <property type="entry name" value="Vaccinia Virus protein VP39"/>
    <property type="match status" value="1"/>
</dbReference>
<dbReference type="PRINTS" id="PR02008">
    <property type="entry name" value="RCMTFAMILY"/>
</dbReference>
<dbReference type="FunFam" id="3.40.50.150:FF:000022">
    <property type="entry name" value="Ribosomal RNA small subunit methyltransferase B"/>
    <property type="match status" value="1"/>
</dbReference>
<keyword evidence="6 13" id="KW-0489">Methyltransferase</keyword>
<proteinExistence type="inferred from homology"/>
<comment type="catalytic activity">
    <reaction evidence="12">
        <text>cytidine(967) in 16S rRNA + S-adenosyl-L-methionine = 5-methylcytidine(967) in 16S rRNA + S-adenosyl-L-homocysteine + H(+)</text>
        <dbReference type="Rhea" id="RHEA:42748"/>
        <dbReference type="Rhea" id="RHEA-COMP:10219"/>
        <dbReference type="Rhea" id="RHEA-COMP:10220"/>
        <dbReference type="ChEBI" id="CHEBI:15378"/>
        <dbReference type="ChEBI" id="CHEBI:57856"/>
        <dbReference type="ChEBI" id="CHEBI:59789"/>
        <dbReference type="ChEBI" id="CHEBI:74483"/>
        <dbReference type="ChEBI" id="CHEBI:82748"/>
        <dbReference type="EC" id="2.1.1.176"/>
    </reaction>
</comment>
<dbReference type="GO" id="GO:0005737">
    <property type="term" value="C:cytoplasm"/>
    <property type="evidence" value="ECO:0007669"/>
    <property type="project" value="UniProtKB-SubCell"/>
</dbReference>
<dbReference type="eggNOG" id="COG0781">
    <property type="taxonomic scope" value="Bacteria"/>
</dbReference>
<keyword evidence="7 13" id="KW-0808">Transferase</keyword>
<comment type="caution">
    <text evidence="15">The sequence shown here is derived from an EMBL/GenBank/DDBJ whole genome shotgun (WGS) entry which is preliminary data.</text>
</comment>
<dbReference type="GO" id="GO:0008649">
    <property type="term" value="F:rRNA methyltransferase activity"/>
    <property type="evidence" value="ECO:0007669"/>
    <property type="project" value="InterPro"/>
</dbReference>
<dbReference type="NCBIfam" id="TIGR00563">
    <property type="entry name" value="rsmB"/>
    <property type="match status" value="1"/>
</dbReference>
<organism evidence="15">
    <name type="scientific">Phascolarctobacterium faecium</name>
    <dbReference type="NCBI Taxonomy" id="33025"/>
    <lineage>
        <taxon>Bacteria</taxon>
        <taxon>Bacillati</taxon>
        <taxon>Bacillota</taxon>
        <taxon>Negativicutes</taxon>
        <taxon>Acidaminococcales</taxon>
        <taxon>Acidaminococcaceae</taxon>
        <taxon>Phascolarctobacterium</taxon>
    </lineage>
</organism>
<feature type="binding site" evidence="13">
    <location>
        <position position="298"/>
    </location>
    <ligand>
        <name>S-adenosyl-L-methionine</name>
        <dbReference type="ChEBI" id="CHEBI:59789"/>
    </ligand>
</feature>
<keyword evidence="9 13" id="KW-0694">RNA-binding</keyword>
<evidence type="ECO:0000256" key="6">
    <source>
        <dbReference type="ARBA" id="ARBA00022603"/>
    </source>
</evidence>
<dbReference type="NCBIfam" id="NF011494">
    <property type="entry name" value="PRK14902.1"/>
    <property type="match status" value="1"/>
</dbReference>
<dbReference type="Pfam" id="PF01189">
    <property type="entry name" value="Methyltr_RsmB-F"/>
    <property type="match status" value="1"/>
</dbReference>
<dbReference type="InterPro" id="IPR054728">
    <property type="entry name" value="RsmB-like_ferredoxin"/>
</dbReference>
<evidence type="ECO:0000256" key="13">
    <source>
        <dbReference type="PROSITE-ProRule" id="PRU01023"/>
    </source>
</evidence>
<dbReference type="GO" id="GO:0003723">
    <property type="term" value="F:RNA binding"/>
    <property type="evidence" value="ECO:0007669"/>
    <property type="project" value="UniProtKB-UniRule"/>
</dbReference>
<dbReference type="Pfam" id="PF01029">
    <property type="entry name" value="NusB"/>
    <property type="match status" value="1"/>
</dbReference>
<dbReference type="Gene3D" id="1.10.940.10">
    <property type="entry name" value="NusB-like"/>
    <property type="match status" value="1"/>
</dbReference>